<evidence type="ECO:0000313" key="6">
    <source>
        <dbReference type="EMBL" id="KAK4370717.1"/>
    </source>
</evidence>
<dbReference type="GO" id="GO:1990316">
    <property type="term" value="C:Atg1/ULK1 kinase complex"/>
    <property type="evidence" value="ECO:0007669"/>
    <property type="project" value="InterPro"/>
</dbReference>
<dbReference type="PANTHER" id="PTHR13430:SF4">
    <property type="entry name" value="AUTOPHAGY-RELATED PROTEIN 13"/>
    <property type="match status" value="1"/>
</dbReference>
<dbReference type="InterPro" id="IPR040182">
    <property type="entry name" value="ATG13"/>
</dbReference>
<feature type="compositionally biased region" description="Basic and acidic residues" evidence="3">
    <location>
        <begin position="415"/>
        <end position="430"/>
    </location>
</feature>
<accession>A0AAE1VIX4</accession>
<feature type="region of interest" description="Disordered" evidence="3">
    <location>
        <begin position="668"/>
        <end position="689"/>
    </location>
</feature>
<reference evidence="6" key="1">
    <citation type="submission" date="2023-12" db="EMBL/GenBank/DDBJ databases">
        <title>Genome assembly of Anisodus tanguticus.</title>
        <authorList>
            <person name="Wang Y.-J."/>
        </authorList>
    </citation>
    <scope>NUCLEOTIDE SEQUENCE</scope>
    <source>
        <strain evidence="6">KB-2021</strain>
        <tissue evidence="6">Leaf</tissue>
    </source>
</reference>
<dbReference type="InterPro" id="IPR018731">
    <property type="entry name" value="Atg13_N"/>
</dbReference>
<dbReference type="EMBL" id="JAVYJV010000005">
    <property type="protein sequence ID" value="KAK4370717.1"/>
    <property type="molecule type" value="Genomic_DNA"/>
</dbReference>
<dbReference type="Proteomes" id="UP001291623">
    <property type="component" value="Unassembled WGS sequence"/>
</dbReference>
<feature type="region of interest" description="Disordered" evidence="3">
    <location>
        <begin position="327"/>
        <end position="364"/>
    </location>
</feature>
<keyword evidence="2" id="KW-0072">Autophagy</keyword>
<dbReference type="InterPro" id="IPR036570">
    <property type="entry name" value="HORMA_dom_sf"/>
</dbReference>
<comment type="caution">
    <text evidence="6">The sequence shown here is derived from an EMBL/GenBank/DDBJ whole genome shotgun (WGS) entry which is preliminary data.</text>
</comment>
<feature type="domain" description="UFSP1/2/DUB catalytic" evidence="4">
    <location>
        <begin position="814"/>
        <end position="999"/>
    </location>
</feature>
<evidence type="ECO:0008006" key="8">
    <source>
        <dbReference type="Google" id="ProtNLM"/>
    </source>
</evidence>
<organism evidence="6 7">
    <name type="scientific">Anisodus tanguticus</name>
    <dbReference type="NCBI Taxonomy" id="243964"/>
    <lineage>
        <taxon>Eukaryota</taxon>
        <taxon>Viridiplantae</taxon>
        <taxon>Streptophyta</taxon>
        <taxon>Embryophyta</taxon>
        <taxon>Tracheophyta</taxon>
        <taxon>Spermatophyta</taxon>
        <taxon>Magnoliopsida</taxon>
        <taxon>eudicotyledons</taxon>
        <taxon>Gunneridae</taxon>
        <taxon>Pentapetalae</taxon>
        <taxon>asterids</taxon>
        <taxon>lamiids</taxon>
        <taxon>Solanales</taxon>
        <taxon>Solanaceae</taxon>
        <taxon>Solanoideae</taxon>
        <taxon>Hyoscyameae</taxon>
        <taxon>Anisodus</taxon>
    </lineage>
</organism>
<evidence type="ECO:0000313" key="7">
    <source>
        <dbReference type="Proteomes" id="UP001291623"/>
    </source>
</evidence>
<gene>
    <name evidence="6" type="ORF">RND71_010192</name>
</gene>
<dbReference type="GO" id="GO:0016787">
    <property type="term" value="F:hydrolase activity"/>
    <property type="evidence" value="ECO:0007669"/>
    <property type="project" value="UniProtKB-KW"/>
</dbReference>
<feature type="compositionally biased region" description="Low complexity" evidence="3">
    <location>
        <begin position="458"/>
        <end position="476"/>
    </location>
</feature>
<name>A0AAE1VIX4_9SOLA</name>
<dbReference type="GO" id="GO:0034727">
    <property type="term" value="P:piecemeal microautophagy of the nucleus"/>
    <property type="evidence" value="ECO:0007669"/>
    <property type="project" value="TreeGrafter"/>
</dbReference>
<feature type="compositionally biased region" description="Pro residues" evidence="3">
    <location>
        <begin position="349"/>
        <end position="361"/>
    </location>
</feature>
<dbReference type="GO" id="GO:0000407">
    <property type="term" value="C:phagophore assembly site"/>
    <property type="evidence" value="ECO:0007669"/>
    <property type="project" value="TreeGrafter"/>
</dbReference>
<dbReference type="InterPro" id="IPR012462">
    <property type="entry name" value="UFSP1/2_DUB_cat"/>
</dbReference>
<evidence type="ECO:0000259" key="4">
    <source>
        <dbReference type="Pfam" id="PF07910"/>
    </source>
</evidence>
<evidence type="ECO:0000256" key="2">
    <source>
        <dbReference type="ARBA" id="ARBA00023006"/>
    </source>
</evidence>
<dbReference type="GO" id="GO:0000423">
    <property type="term" value="P:mitophagy"/>
    <property type="evidence" value="ECO:0007669"/>
    <property type="project" value="TreeGrafter"/>
</dbReference>
<dbReference type="AlphaFoldDB" id="A0AAE1VIX4"/>
<evidence type="ECO:0000256" key="3">
    <source>
        <dbReference type="SAM" id="MobiDB-lite"/>
    </source>
</evidence>
<protein>
    <recommendedName>
        <fullName evidence="8">Autophagy-related protein 13</fullName>
    </recommendedName>
</protein>
<feature type="domain" description="Autophagy-related protein 13 N-terminal" evidence="5">
    <location>
        <begin position="25"/>
        <end position="222"/>
    </location>
</feature>
<feature type="region of interest" description="Disordered" evidence="3">
    <location>
        <begin position="747"/>
        <end position="767"/>
    </location>
</feature>
<dbReference type="Gene3D" id="3.30.900.10">
    <property type="entry name" value="HORMA domain"/>
    <property type="match status" value="1"/>
</dbReference>
<dbReference type="Gene3D" id="3.90.70.130">
    <property type="match status" value="1"/>
</dbReference>
<dbReference type="Pfam" id="PF07910">
    <property type="entry name" value="Peptidase_C78"/>
    <property type="match status" value="1"/>
</dbReference>
<feature type="region of interest" description="Disordered" evidence="3">
    <location>
        <begin position="380"/>
        <end position="476"/>
    </location>
</feature>
<feature type="compositionally biased region" description="Basic and acidic residues" evidence="3">
    <location>
        <begin position="575"/>
        <end position="585"/>
    </location>
</feature>
<dbReference type="PANTHER" id="PTHR13430">
    <property type="match status" value="1"/>
</dbReference>
<feature type="compositionally biased region" description="Polar residues" evidence="3">
    <location>
        <begin position="586"/>
        <end position="596"/>
    </location>
</feature>
<proteinExistence type="predicted"/>
<sequence>MFERQMDFQSNPQGEHGRFEQILAEFLLKSLHIILDSRVPSIRPYGGIGEVKKSDRWFNLVLGNRPAVLDNLNMLHKNLVEPMIIDIILVQDKPSTTSSEHNSGTTFAGSYVDTVIERWVVQCENRRSMVPHMGDSSFKKIYKKSILLLRSLYSMMRLLPAFKAFRKLSSSSQSCYFDINFKVSSFSEPFSRAEEEMMKQYTFTPVDAQQGRLSLSVTYRENLVDFNLETSASFPPEIITDYVGSPLTSPMRSFPLNSMDKGANHTSFPLRRTQSSSSAPVQRPQSWTSGLFRAPSLPQPYVGSPPLYHGPYDLSTSVSDVYGQRVPPNFKFPTHQKATSFDDDQLSPPFSPSPSPSPFPPTYLSGANLVQTCLRSETGPVSIPHPLTGRTSKHISPNLSDPNRHSLPPMSPRSTKHDSSRKMDLLRAPESDTGTTNPGQKVSTDARDDSGRFSAVLSSSDSPRVGFSRSSSSRLSFQDDLDDCDFSCPFIVDDVDTSDSRAREPSSFDFKRAHCRLKDFIWSSLKILSVPGLWMLLLPVDWKEKICGWVCYGLVKIRGLQAVLPGVDRGRRKVSRENLDSRKVSEASSQASATTRKSQDAAVGALVHMLRTAPPLRQDSSCYTSHSVKTEIEGEMGTASQFSVPRKASDALEELKAYTQLKDMLLSKSTTHSGSEGYGSRKGSKEGKGFPSYEARQWISQLNLSVLTLELQRHANSQFDDEDVQLAQEISLSPSSPPYLPVDDAMQCETSSRKNQERSSLTYEAKNCNPGEKDMSEKIRILASVQIKATCPQIGQGLMDLLKNCLELETEKTTTILCGYVDHFQSSPSEDFGWGCGWLNIQMLSSHLLKQRQEAREVLYGGSGFVPGILSLQRWLEIAWERGFDKQGSEDFDQAIYGKRNWIGTRECATLFRSFGLRARILDFVSREVVIRSSGVGKCVGKMAPQVYGLMDRYLSKEKNDVSGAISTLYDVKVKPKVQQALIDWVWNYFSDKKSRKSGNHGILITYQKFHHTSSQPTESLAKSLKGNSGWQKLIKRRVHTLKKPLYQLCFIDPGVASLEEIENLKNLHSVRVEV</sequence>
<feature type="compositionally biased region" description="Polar residues" evidence="3">
    <location>
        <begin position="432"/>
        <end position="443"/>
    </location>
</feature>
<keyword evidence="7" id="KW-1185">Reference proteome</keyword>
<feature type="region of interest" description="Disordered" evidence="3">
    <location>
        <begin position="253"/>
        <end position="292"/>
    </location>
</feature>
<evidence type="ECO:0000259" key="5">
    <source>
        <dbReference type="Pfam" id="PF10033"/>
    </source>
</evidence>
<feature type="compositionally biased region" description="Polar residues" evidence="3">
    <location>
        <begin position="264"/>
        <end position="289"/>
    </location>
</feature>
<evidence type="ECO:0000256" key="1">
    <source>
        <dbReference type="ARBA" id="ARBA00022801"/>
    </source>
</evidence>
<keyword evidence="1" id="KW-0378">Hydrolase</keyword>
<dbReference type="GO" id="GO:0005829">
    <property type="term" value="C:cytosol"/>
    <property type="evidence" value="ECO:0007669"/>
    <property type="project" value="TreeGrafter"/>
</dbReference>
<feature type="region of interest" description="Disordered" evidence="3">
    <location>
        <begin position="575"/>
        <end position="598"/>
    </location>
</feature>
<dbReference type="GO" id="GO:0034497">
    <property type="term" value="P:protein localization to phagophore assembly site"/>
    <property type="evidence" value="ECO:0007669"/>
    <property type="project" value="TreeGrafter"/>
</dbReference>
<dbReference type="Pfam" id="PF10033">
    <property type="entry name" value="ATG13"/>
    <property type="match status" value="1"/>
</dbReference>